<evidence type="ECO:0000256" key="5">
    <source>
        <dbReference type="ARBA" id="ARBA00022692"/>
    </source>
</evidence>
<dbReference type="PANTHER" id="PTHR30269">
    <property type="entry name" value="TRANSMEMBRANE PROTEIN YFCA"/>
    <property type="match status" value="1"/>
</dbReference>
<dbReference type="GO" id="GO:0005886">
    <property type="term" value="C:plasma membrane"/>
    <property type="evidence" value="ECO:0007669"/>
    <property type="project" value="UniProtKB-SubCell"/>
</dbReference>
<evidence type="ECO:0000256" key="3">
    <source>
        <dbReference type="ARBA" id="ARBA00022448"/>
    </source>
</evidence>
<dbReference type="AlphaFoldDB" id="A0AB38YHP4"/>
<keyword evidence="5 8" id="KW-0812">Transmembrane</keyword>
<evidence type="ECO:0000256" key="7">
    <source>
        <dbReference type="ARBA" id="ARBA00023136"/>
    </source>
</evidence>
<feature type="transmembrane region" description="Helical" evidence="8">
    <location>
        <begin position="198"/>
        <end position="215"/>
    </location>
</feature>
<evidence type="ECO:0000256" key="1">
    <source>
        <dbReference type="ARBA" id="ARBA00004651"/>
    </source>
</evidence>
<feature type="transmembrane region" description="Helical" evidence="8">
    <location>
        <begin position="227"/>
        <end position="244"/>
    </location>
</feature>
<dbReference type="EMBL" id="CP101717">
    <property type="protein sequence ID" value="WLD58929.1"/>
    <property type="molecule type" value="Genomic_DNA"/>
</dbReference>
<dbReference type="InterPro" id="IPR002781">
    <property type="entry name" value="TM_pro_TauE-like"/>
</dbReference>
<feature type="transmembrane region" description="Helical" evidence="8">
    <location>
        <begin position="98"/>
        <end position="117"/>
    </location>
</feature>
<organism evidence="9">
    <name type="scientific">Salinispirillum sp. LH 10-3-1</name>
    <dbReference type="NCBI Taxonomy" id="2952525"/>
    <lineage>
        <taxon>Bacteria</taxon>
        <taxon>Pseudomonadati</taxon>
        <taxon>Pseudomonadota</taxon>
        <taxon>Gammaproteobacteria</taxon>
        <taxon>Oceanospirillales</taxon>
        <taxon>Saccharospirillaceae</taxon>
        <taxon>Salinispirillum</taxon>
    </lineage>
</organism>
<dbReference type="Pfam" id="PF01925">
    <property type="entry name" value="TauE"/>
    <property type="match status" value="1"/>
</dbReference>
<dbReference type="RefSeq" id="WP_304996217.1">
    <property type="nucleotide sequence ID" value="NZ_CP101717.1"/>
</dbReference>
<dbReference type="PANTHER" id="PTHR30269:SF37">
    <property type="entry name" value="MEMBRANE TRANSPORTER PROTEIN"/>
    <property type="match status" value="1"/>
</dbReference>
<keyword evidence="7 8" id="KW-0472">Membrane</keyword>
<evidence type="ECO:0000256" key="8">
    <source>
        <dbReference type="RuleBase" id="RU363041"/>
    </source>
</evidence>
<feature type="transmembrane region" description="Helical" evidence="8">
    <location>
        <begin position="74"/>
        <end position="92"/>
    </location>
</feature>
<reference evidence="9" key="1">
    <citation type="submission" date="2022-07" db="EMBL/GenBank/DDBJ databases">
        <title>Complete genome sequence of Salinispirillum sp. LH10-3-1 capable of multiple carbohydrate inversion isolated from a soda lake.</title>
        <authorList>
            <person name="Liu J."/>
            <person name="Zhai Y."/>
            <person name="Zhang H."/>
            <person name="Yang H."/>
            <person name="Qu J."/>
            <person name="Li J."/>
        </authorList>
    </citation>
    <scope>NUCLEOTIDE SEQUENCE</scope>
    <source>
        <strain evidence="9">LH 10-3-1</strain>
    </source>
</reference>
<proteinExistence type="inferred from homology"/>
<comment type="subcellular location">
    <subcellularLocation>
        <location evidence="1 8">Cell membrane</location>
        <topology evidence="1 8">Multi-pass membrane protein</topology>
    </subcellularLocation>
</comment>
<feature type="transmembrane region" description="Helical" evidence="8">
    <location>
        <begin position="29"/>
        <end position="53"/>
    </location>
</feature>
<gene>
    <name evidence="9" type="ORF">NFC81_03850</name>
</gene>
<evidence type="ECO:0000313" key="9">
    <source>
        <dbReference type="EMBL" id="WLD58929.1"/>
    </source>
</evidence>
<evidence type="ECO:0000256" key="4">
    <source>
        <dbReference type="ARBA" id="ARBA00022475"/>
    </source>
</evidence>
<keyword evidence="3" id="KW-0813">Transport</keyword>
<evidence type="ECO:0000256" key="6">
    <source>
        <dbReference type="ARBA" id="ARBA00022989"/>
    </source>
</evidence>
<dbReference type="InterPro" id="IPR052017">
    <property type="entry name" value="TSUP"/>
</dbReference>
<evidence type="ECO:0000256" key="2">
    <source>
        <dbReference type="ARBA" id="ARBA00009142"/>
    </source>
</evidence>
<comment type="similarity">
    <text evidence="2 8">Belongs to the 4-toluene sulfonate uptake permease (TSUP) (TC 2.A.102) family.</text>
</comment>
<protein>
    <recommendedName>
        <fullName evidence="8">Probable membrane transporter protein</fullName>
    </recommendedName>
</protein>
<keyword evidence="6 8" id="KW-1133">Transmembrane helix</keyword>
<feature type="transmembrane region" description="Helical" evidence="8">
    <location>
        <begin position="168"/>
        <end position="186"/>
    </location>
</feature>
<name>A0AB38YHP4_9GAMM</name>
<keyword evidence="4 8" id="KW-1003">Cell membrane</keyword>
<accession>A0AB38YHP4</accession>
<sequence>MTLWLVLIGAVFVAWTIDAAIGFGSLVIALSLAALVLPLEQAMFILVPLNILLSGYLSLRYRRFIAVDLLLHRLLPAMLVGMLVGVVLHPWLPSTLLQWLFALLIIWFASRSLWLAYQPLAELKPHPVARTYVLTLGAGVTHGLFASGGPLLVYALTGQHLDKRTFRATLSVVWFSLNSLLTGWFLFTGRLSDSFSTVLWLVPVVISAMVFGEWLHSRISEEKFRRAVLIMLLLTGCILMWNNVSRL</sequence>